<organism evidence="1 2">
    <name type="scientific">Neophaeococcomyces mojaviensis</name>
    <dbReference type="NCBI Taxonomy" id="3383035"/>
    <lineage>
        <taxon>Eukaryota</taxon>
        <taxon>Fungi</taxon>
        <taxon>Dikarya</taxon>
        <taxon>Ascomycota</taxon>
        <taxon>Pezizomycotina</taxon>
        <taxon>Eurotiomycetes</taxon>
        <taxon>Chaetothyriomycetidae</taxon>
        <taxon>Chaetothyriales</taxon>
        <taxon>Chaetothyriales incertae sedis</taxon>
        <taxon>Neophaeococcomyces</taxon>
    </lineage>
</organism>
<name>A0ACC3AGY8_9EURO</name>
<protein>
    <submittedName>
        <fullName evidence="1">Uncharacterized protein</fullName>
    </submittedName>
</protein>
<keyword evidence="2" id="KW-1185">Reference proteome</keyword>
<dbReference type="Proteomes" id="UP001172386">
    <property type="component" value="Unassembled WGS sequence"/>
</dbReference>
<feature type="non-terminal residue" evidence="1">
    <location>
        <position position="98"/>
    </location>
</feature>
<evidence type="ECO:0000313" key="2">
    <source>
        <dbReference type="Proteomes" id="UP001172386"/>
    </source>
</evidence>
<reference evidence="1" key="1">
    <citation type="submission" date="2022-10" db="EMBL/GenBank/DDBJ databases">
        <title>Culturing micro-colonial fungi from biological soil crusts in the Mojave desert and describing Neophaeococcomyces mojavensis, and introducing the new genera and species Taxawa tesnikishii.</title>
        <authorList>
            <person name="Kurbessoian T."/>
            <person name="Stajich J.E."/>
        </authorList>
    </citation>
    <scope>NUCLEOTIDE SEQUENCE</scope>
    <source>
        <strain evidence="1">JES_112</strain>
    </source>
</reference>
<evidence type="ECO:0000313" key="1">
    <source>
        <dbReference type="EMBL" id="KAJ9662325.1"/>
    </source>
</evidence>
<proteinExistence type="predicted"/>
<accession>A0ACC3AGY8</accession>
<comment type="caution">
    <text evidence="1">The sequence shown here is derived from an EMBL/GenBank/DDBJ whole genome shotgun (WGS) entry which is preliminary data.</text>
</comment>
<gene>
    <name evidence="1" type="ORF">H2198_001459</name>
</gene>
<dbReference type="EMBL" id="JAPDRQ010000016">
    <property type="protein sequence ID" value="KAJ9662325.1"/>
    <property type="molecule type" value="Genomic_DNA"/>
</dbReference>
<sequence length="98" mass="11141">MTNDQLIGDLDPTSRYDLYGPFRFFDLPVEIRNIIYHYAIPLRGCTAVGLRPTPKAYAIHTFMVDELEGLLQDKSDVRFAARGLHDASRKLRAEVTSV</sequence>